<protein>
    <recommendedName>
        <fullName evidence="1">FAS1 domain-containing protein</fullName>
    </recommendedName>
</protein>
<dbReference type="EMBL" id="JAGHQM010003146">
    <property type="protein sequence ID" value="KAH0547888.1"/>
    <property type="molecule type" value="Genomic_DNA"/>
</dbReference>
<organism evidence="2 3">
    <name type="scientific">Trichoglossum hirsutum</name>
    <dbReference type="NCBI Taxonomy" id="265104"/>
    <lineage>
        <taxon>Eukaryota</taxon>
        <taxon>Fungi</taxon>
        <taxon>Dikarya</taxon>
        <taxon>Ascomycota</taxon>
        <taxon>Pezizomycotina</taxon>
        <taxon>Geoglossomycetes</taxon>
        <taxon>Geoglossales</taxon>
        <taxon>Geoglossaceae</taxon>
        <taxon>Trichoglossum</taxon>
    </lineage>
</organism>
<gene>
    <name evidence="2" type="ORF">GP486_008372</name>
</gene>
<dbReference type="InterPro" id="IPR050904">
    <property type="entry name" value="Adhesion/Biosynth-related"/>
</dbReference>
<reference evidence="2" key="1">
    <citation type="submission" date="2021-03" db="EMBL/GenBank/DDBJ databases">
        <title>Comparative genomics and phylogenomic investigation of the class Geoglossomycetes provide insights into ecological specialization and systematics.</title>
        <authorList>
            <person name="Melie T."/>
            <person name="Pirro S."/>
            <person name="Miller A.N."/>
            <person name="Quandt A."/>
        </authorList>
    </citation>
    <scope>NUCLEOTIDE SEQUENCE</scope>
    <source>
        <strain evidence="2">CAQ_001_2017</strain>
    </source>
</reference>
<evidence type="ECO:0000313" key="3">
    <source>
        <dbReference type="Proteomes" id="UP000750711"/>
    </source>
</evidence>
<dbReference type="PANTHER" id="PTHR10900">
    <property type="entry name" value="PERIOSTIN-RELATED"/>
    <property type="match status" value="1"/>
</dbReference>
<sequence>MLQLGLEKTGLFEDIEKSGHIGGTLFAPSNYAFKKLGPKINAFLFSKYGLKYLRALLEYHIVANTTLYSDAIYRHRSKNSEEVEGDTSVFSHMTGPPYRRFHIDLPTILYGKHLSIDILRWSRFISFVINGFNHVAVLDGVAKDGVLHVVPNVLIPPKTPGATAEILDREWTVEEFVERLSPLVENGRCGEL</sequence>
<dbReference type="Pfam" id="PF02469">
    <property type="entry name" value="Fasciclin"/>
    <property type="match status" value="1"/>
</dbReference>
<dbReference type="Gene3D" id="2.30.180.10">
    <property type="entry name" value="FAS1 domain"/>
    <property type="match status" value="1"/>
</dbReference>
<dbReference type="InterPro" id="IPR036378">
    <property type="entry name" value="FAS1_dom_sf"/>
</dbReference>
<dbReference type="AlphaFoldDB" id="A0A9P8IA49"/>
<accession>A0A9P8IA49</accession>
<evidence type="ECO:0000313" key="2">
    <source>
        <dbReference type="EMBL" id="KAH0547888.1"/>
    </source>
</evidence>
<dbReference type="Proteomes" id="UP000750711">
    <property type="component" value="Unassembled WGS sequence"/>
</dbReference>
<dbReference type="SUPFAM" id="SSF82153">
    <property type="entry name" value="FAS1 domain"/>
    <property type="match status" value="1"/>
</dbReference>
<dbReference type="InterPro" id="IPR000782">
    <property type="entry name" value="FAS1_domain"/>
</dbReference>
<dbReference type="PROSITE" id="PS50213">
    <property type="entry name" value="FAS1"/>
    <property type="match status" value="1"/>
</dbReference>
<keyword evidence="3" id="KW-1185">Reference proteome</keyword>
<proteinExistence type="predicted"/>
<dbReference type="SMART" id="SM00554">
    <property type="entry name" value="FAS1"/>
    <property type="match status" value="1"/>
</dbReference>
<comment type="caution">
    <text evidence="2">The sequence shown here is derived from an EMBL/GenBank/DDBJ whole genome shotgun (WGS) entry which is preliminary data.</text>
</comment>
<feature type="domain" description="FAS1" evidence="1">
    <location>
        <begin position="1"/>
        <end position="154"/>
    </location>
</feature>
<dbReference type="PANTHER" id="PTHR10900:SF125">
    <property type="entry name" value="FAS1 DOMAIN-CONTAINING PROTEIN YLR001C"/>
    <property type="match status" value="1"/>
</dbReference>
<evidence type="ECO:0000259" key="1">
    <source>
        <dbReference type="PROSITE" id="PS50213"/>
    </source>
</evidence>
<name>A0A9P8IA49_9PEZI</name>